<evidence type="ECO:0000313" key="3">
    <source>
        <dbReference type="EMBL" id="RUO66880.1"/>
    </source>
</evidence>
<dbReference type="PANTHER" id="PTHR34039:SF1">
    <property type="entry name" value="UPF0102 PROTEIN YRAN"/>
    <property type="match status" value="1"/>
</dbReference>
<evidence type="ECO:0000256" key="1">
    <source>
        <dbReference type="ARBA" id="ARBA00006738"/>
    </source>
</evidence>
<evidence type="ECO:0000256" key="2">
    <source>
        <dbReference type="HAMAP-Rule" id="MF_00048"/>
    </source>
</evidence>
<dbReference type="HAMAP" id="MF_00048">
    <property type="entry name" value="UPF0102"/>
    <property type="match status" value="1"/>
</dbReference>
<dbReference type="GO" id="GO:0003676">
    <property type="term" value="F:nucleic acid binding"/>
    <property type="evidence" value="ECO:0007669"/>
    <property type="project" value="InterPro"/>
</dbReference>
<dbReference type="Pfam" id="PF02021">
    <property type="entry name" value="UPF0102"/>
    <property type="match status" value="1"/>
</dbReference>
<gene>
    <name evidence="3" type="ORF">CWI73_06285</name>
</gene>
<dbReference type="InterPro" id="IPR003509">
    <property type="entry name" value="UPF0102_YraN-like"/>
</dbReference>
<sequence length="116" mass="13415">MQEKTTGNKAESIASEFLAKHQISIVERNYRIDGGEVDLIARDNDAWVFVEVKYRANEKFASILEQITPQQCRRIRYTARHYLMTHNIDEHTAAIRFDVIGISGSSLNIEWIKDAF</sequence>
<dbReference type="NCBIfam" id="NF009150">
    <property type="entry name" value="PRK12497.1-3"/>
    <property type="match status" value="1"/>
</dbReference>
<dbReference type="AlphaFoldDB" id="A0A432YU82"/>
<evidence type="ECO:0000313" key="4">
    <source>
        <dbReference type="Proteomes" id="UP000288361"/>
    </source>
</evidence>
<dbReference type="Proteomes" id="UP000288361">
    <property type="component" value="Unassembled WGS sequence"/>
</dbReference>
<name>A0A432YU82_9GAMM</name>
<accession>A0A432YU82</accession>
<comment type="similarity">
    <text evidence="1 2">Belongs to the UPF0102 family.</text>
</comment>
<comment type="caution">
    <text evidence="3">The sequence shown here is derived from an EMBL/GenBank/DDBJ whole genome shotgun (WGS) entry which is preliminary data.</text>
</comment>
<dbReference type="SUPFAM" id="SSF52980">
    <property type="entry name" value="Restriction endonuclease-like"/>
    <property type="match status" value="1"/>
</dbReference>
<dbReference type="EMBL" id="PIQA01000003">
    <property type="protein sequence ID" value="RUO66880.1"/>
    <property type="molecule type" value="Genomic_DNA"/>
</dbReference>
<dbReference type="NCBIfam" id="TIGR00252">
    <property type="entry name" value="YraN family protein"/>
    <property type="match status" value="1"/>
</dbReference>
<dbReference type="RefSeq" id="WP_126752002.1">
    <property type="nucleotide sequence ID" value="NZ_JBHUMT010000013.1"/>
</dbReference>
<protein>
    <recommendedName>
        <fullName evidence="2">UPF0102 protein CWI73_06285</fullName>
    </recommendedName>
</protein>
<dbReference type="PANTHER" id="PTHR34039">
    <property type="entry name" value="UPF0102 PROTEIN YRAN"/>
    <property type="match status" value="1"/>
</dbReference>
<organism evidence="3 4">
    <name type="scientific">Idiomarina piscisalsi</name>
    <dbReference type="NCBI Taxonomy" id="1096243"/>
    <lineage>
        <taxon>Bacteria</taxon>
        <taxon>Pseudomonadati</taxon>
        <taxon>Pseudomonadota</taxon>
        <taxon>Gammaproteobacteria</taxon>
        <taxon>Alteromonadales</taxon>
        <taxon>Idiomarinaceae</taxon>
        <taxon>Idiomarina</taxon>
    </lineage>
</organism>
<proteinExistence type="inferred from homology"/>
<dbReference type="Gene3D" id="3.40.1350.10">
    <property type="match status" value="1"/>
</dbReference>
<dbReference type="CDD" id="cd20736">
    <property type="entry name" value="PoNe_Nuclease"/>
    <property type="match status" value="1"/>
</dbReference>
<dbReference type="InterPro" id="IPR011856">
    <property type="entry name" value="tRNA_endonuc-like_dom_sf"/>
</dbReference>
<reference evidence="3 4" key="1">
    <citation type="journal article" date="2011" name="Front. Microbiol.">
        <title>Genomic signatures of strain selection and enhancement in Bacillus atrophaeus var. globigii, a historical biowarfare simulant.</title>
        <authorList>
            <person name="Gibbons H.S."/>
            <person name="Broomall S.M."/>
            <person name="McNew L.A."/>
            <person name="Daligault H."/>
            <person name="Chapman C."/>
            <person name="Bruce D."/>
            <person name="Karavis M."/>
            <person name="Krepps M."/>
            <person name="McGregor P.A."/>
            <person name="Hong C."/>
            <person name="Park K.H."/>
            <person name="Akmal A."/>
            <person name="Feldman A."/>
            <person name="Lin J.S."/>
            <person name="Chang W.E."/>
            <person name="Higgs B.W."/>
            <person name="Demirev P."/>
            <person name="Lindquist J."/>
            <person name="Liem A."/>
            <person name="Fochler E."/>
            <person name="Read T.D."/>
            <person name="Tapia R."/>
            <person name="Johnson S."/>
            <person name="Bishop-Lilly K.A."/>
            <person name="Detter C."/>
            <person name="Han C."/>
            <person name="Sozhamannan S."/>
            <person name="Rosenzweig C.N."/>
            <person name="Skowronski E.W."/>
        </authorList>
    </citation>
    <scope>NUCLEOTIDE SEQUENCE [LARGE SCALE GENOMIC DNA]</scope>
    <source>
        <strain evidence="3 4">TPS4-2</strain>
    </source>
</reference>
<dbReference type="InterPro" id="IPR011335">
    <property type="entry name" value="Restrct_endonuc-II-like"/>
</dbReference>